<dbReference type="EMBL" id="PUIV01000022">
    <property type="protein sequence ID" value="PWB93414.1"/>
    <property type="molecule type" value="Genomic_DNA"/>
</dbReference>
<dbReference type="Proteomes" id="UP000245137">
    <property type="component" value="Unassembled WGS sequence"/>
</dbReference>
<keyword evidence="3" id="KW-1185">Reference proteome</keyword>
<comment type="caution">
    <text evidence="2">The sequence shown here is derived from an EMBL/GenBank/DDBJ whole genome shotgun (WGS) entry which is preliminary data.</text>
</comment>
<dbReference type="OrthoDB" id="8446009at2"/>
<reference evidence="2 3" key="1">
    <citation type="journal article" date="2018" name="Appl. Microbiol. Biotechnol.">
        <title>Co-cultivation of the strictly anaerobic methanogen Methanosarcina barkeri with aerobic methanotrophs in an oxygen-limited membrane bioreactor.</title>
        <authorList>
            <person name="In 't Zandt M.H."/>
            <person name="van den Bosch T.J.M."/>
            <person name="Rijkers R."/>
            <person name="van Kessel M.A.H.J."/>
            <person name="Jetten M.S.M."/>
            <person name="Welte C.U."/>
        </authorList>
    </citation>
    <scope>NUCLEOTIDE SEQUENCE [LARGE SCALE GENOMIC DNA]</scope>
    <source>
        <strain evidence="2 3">DSM 17706</strain>
    </source>
</reference>
<feature type="chain" id="PRO_5015552302" description="Invasion associated locus B family protein" evidence="1">
    <location>
        <begin position="23"/>
        <end position="159"/>
    </location>
</feature>
<name>A0A2U1SP80_METSR</name>
<sequence>MLRARTAALFAALSGAASPATAQGRVWDYRFDAGEPPMAYLDYGVPETDDSLGGFHCAAHSGAVTVFISETDGKQKAGKAATAIFAVGETQTKIAGKLAPNEEAGVPSFEGRIAADDPIFAAMARGETLVVTIGGSKQSAPLKGVAGKVEKFVEACRKK</sequence>
<keyword evidence="1" id="KW-0732">Signal</keyword>
<evidence type="ECO:0000313" key="2">
    <source>
        <dbReference type="EMBL" id="PWB93414.1"/>
    </source>
</evidence>
<proteinExistence type="predicted"/>
<accession>A0A2U1SP80</accession>
<organism evidence="2 3">
    <name type="scientific">Methylosinus sporium</name>
    <dbReference type="NCBI Taxonomy" id="428"/>
    <lineage>
        <taxon>Bacteria</taxon>
        <taxon>Pseudomonadati</taxon>
        <taxon>Pseudomonadota</taxon>
        <taxon>Alphaproteobacteria</taxon>
        <taxon>Hyphomicrobiales</taxon>
        <taxon>Methylocystaceae</taxon>
        <taxon>Methylosinus</taxon>
    </lineage>
</organism>
<evidence type="ECO:0000313" key="3">
    <source>
        <dbReference type="Proteomes" id="UP000245137"/>
    </source>
</evidence>
<dbReference type="AlphaFoldDB" id="A0A2U1SP80"/>
<feature type="signal peptide" evidence="1">
    <location>
        <begin position="1"/>
        <end position="22"/>
    </location>
</feature>
<evidence type="ECO:0000256" key="1">
    <source>
        <dbReference type="SAM" id="SignalP"/>
    </source>
</evidence>
<evidence type="ECO:0008006" key="4">
    <source>
        <dbReference type="Google" id="ProtNLM"/>
    </source>
</evidence>
<protein>
    <recommendedName>
        <fullName evidence="4">Invasion associated locus B family protein</fullName>
    </recommendedName>
</protein>
<gene>
    <name evidence="2" type="ORF">C5689_13310</name>
</gene>